<dbReference type="RefSeq" id="WP_163298227.1">
    <property type="nucleotide sequence ID" value="NZ_JAAGRR010000033.1"/>
</dbReference>
<organism evidence="3 4">
    <name type="scientific">Dissulfurirhabdus thermomarina</name>
    <dbReference type="NCBI Taxonomy" id="1765737"/>
    <lineage>
        <taxon>Bacteria</taxon>
        <taxon>Deltaproteobacteria</taxon>
        <taxon>Dissulfurirhabdaceae</taxon>
        <taxon>Dissulfurirhabdus</taxon>
    </lineage>
</organism>
<comment type="caution">
    <text evidence="3">The sequence shown here is derived from an EMBL/GenBank/DDBJ whole genome shotgun (WGS) entry which is preliminary data.</text>
</comment>
<proteinExistence type="predicted"/>
<accession>A0A6N9TLT0</accession>
<dbReference type="EMBL" id="JAAGRR010000033">
    <property type="protein sequence ID" value="NDY42079.1"/>
    <property type="molecule type" value="Genomic_DNA"/>
</dbReference>
<evidence type="ECO:0000256" key="1">
    <source>
        <dbReference type="ARBA" id="ARBA00023054"/>
    </source>
</evidence>
<sequence length="88" mass="10144">MESEEFRILEEKVEQLLHLCGQLRIEREDYRRRAEEMGGRLADLEQEVQQLRGERSAVRDRVSALIAKIDQLTGEGRAEAPAPEREGP</sequence>
<dbReference type="InterPro" id="IPR009252">
    <property type="entry name" value="Cell_div_ZapB"/>
</dbReference>
<feature type="coiled-coil region" evidence="2">
    <location>
        <begin position="27"/>
        <end position="61"/>
    </location>
</feature>
<dbReference type="Pfam" id="PF06005">
    <property type="entry name" value="ZapB"/>
    <property type="match status" value="1"/>
</dbReference>
<evidence type="ECO:0000313" key="4">
    <source>
        <dbReference type="Proteomes" id="UP000469346"/>
    </source>
</evidence>
<keyword evidence="3" id="KW-0132">Cell division</keyword>
<reference evidence="3 4" key="1">
    <citation type="submission" date="2020-02" db="EMBL/GenBank/DDBJ databases">
        <title>Comparative genomics of sulfur disproportionating microorganisms.</title>
        <authorList>
            <person name="Ward L.M."/>
            <person name="Bertran E."/>
            <person name="Johnston D.T."/>
        </authorList>
    </citation>
    <scope>NUCLEOTIDE SEQUENCE [LARGE SCALE GENOMIC DNA]</scope>
    <source>
        <strain evidence="3 4">DSM 100025</strain>
    </source>
</reference>
<keyword evidence="1 2" id="KW-0175">Coiled coil</keyword>
<name>A0A6N9TLT0_DISTH</name>
<dbReference type="AlphaFoldDB" id="A0A6N9TLT0"/>
<keyword evidence="4" id="KW-1185">Reference proteome</keyword>
<dbReference type="Proteomes" id="UP000469346">
    <property type="component" value="Unassembled WGS sequence"/>
</dbReference>
<dbReference type="Gene3D" id="1.20.5.340">
    <property type="match status" value="1"/>
</dbReference>
<dbReference type="GO" id="GO:0090529">
    <property type="term" value="P:cell septum assembly"/>
    <property type="evidence" value="ECO:0007669"/>
    <property type="project" value="InterPro"/>
</dbReference>
<dbReference type="SUPFAM" id="SSF90257">
    <property type="entry name" value="Myosin rod fragments"/>
    <property type="match status" value="1"/>
</dbReference>
<dbReference type="GO" id="GO:0005737">
    <property type="term" value="C:cytoplasm"/>
    <property type="evidence" value="ECO:0007669"/>
    <property type="project" value="InterPro"/>
</dbReference>
<protein>
    <submittedName>
        <fullName evidence="3">Cell division protein ZapB</fullName>
    </submittedName>
</protein>
<evidence type="ECO:0000256" key="2">
    <source>
        <dbReference type="SAM" id="Coils"/>
    </source>
</evidence>
<evidence type="ECO:0000313" key="3">
    <source>
        <dbReference type="EMBL" id="NDY42079.1"/>
    </source>
</evidence>
<keyword evidence="3" id="KW-0131">Cell cycle</keyword>
<dbReference type="GO" id="GO:0043093">
    <property type="term" value="P:FtsZ-dependent cytokinesis"/>
    <property type="evidence" value="ECO:0007669"/>
    <property type="project" value="InterPro"/>
</dbReference>
<gene>
    <name evidence="3" type="primary">zapB</name>
    <name evidence="3" type="ORF">G3N55_04350</name>
</gene>